<evidence type="ECO:0000313" key="1">
    <source>
        <dbReference type="Proteomes" id="UP000036681"/>
    </source>
</evidence>
<accession>A0A0M3IUY4</accession>
<dbReference type="WBParaSite" id="ALUE_0002256201-mRNA-1">
    <property type="protein sequence ID" value="ALUE_0002256201-mRNA-1"/>
    <property type="gene ID" value="ALUE_0002256201"/>
</dbReference>
<name>A0A0M3IUY4_ASCLU</name>
<organism evidence="1 2">
    <name type="scientific">Ascaris lumbricoides</name>
    <name type="common">Giant roundworm</name>
    <dbReference type="NCBI Taxonomy" id="6252"/>
    <lineage>
        <taxon>Eukaryota</taxon>
        <taxon>Metazoa</taxon>
        <taxon>Ecdysozoa</taxon>
        <taxon>Nematoda</taxon>
        <taxon>Chromadorea</taxon>
        <taxon>Rhabditida</taxon>
        <taxon>Spirurina</taxon>
        <taxon>Ascaridomorpha</taxon>
        <taxon>Ascaridoidea</taxon>
        <taxon>Ascarididae</taxon>
        <taxon>Ascaris</taxon>
    </lineage>
</organism>
<dbReference type="Proteomes" id="UP000036681">
    <property type="component" value="Unplaced"/>
</dbReference>
<dbReference type="AlphaFoldDB" id="A0A0M3IUY4"/>
<keyword evidence="1" id="KW-1185">Reference proteome</keyword>
<sequence>MITPLQEADLNPAEPQVETRTGRLLSMLKTAQRLWSCSSRLKVNDEIPLVVYHSLRSKLRVVIADVPGPTVKGILSFGIESDLLNNDVVTLFFA</sequence>
<proteinExistence type="predicted"/>
<protein>
    <submittedName>
        <fullName evidence="2">Uncharacterized protein</fullName>
    </submittedName>
</protein>
<reference evidence="2" key="1">
    <citation type="submission" date="2017-02" db="UniProtKB">
        <authorList>
            <consortium name="WormBaseParasite"/>
        </authorList>
    </citation>
    <scope>IDENTIFICATION</scope>
</reference>
<evidence type="ECO:0000313" key="2">
    <source>
        <dbReference type="WBParaSite" id="ALUE_0002256201-mRNA-1"/>
    </source>
</evidence>